<feature type="compositionally biased region" description="Basic and acidic residues" evidence="4">
    <location>
        <begin position="217"/>
        <end position="227"/>
    </location>
</feature>
<sequence length="227" mass="24987">MIKGVIKQLSGDHCVLEEGHKVRRCFEFACTPLLTQRLSAVTLALSAASLSLTTAAVRTPNRGLVVILGRLGLSSASAVLPRIISVSASSDSEHAGFEIEMELRILLADFRLQNSLLSLGQRKLAGLLIIWCSSEKRRAGAFVGGDDVIHKLYTELAYRHKHRAGGYTRMLRTRIRVGDAAPMAYIEQSKPPTPPPPQRPTVDPWTRSRLTRQYAPSKEEKISDSDS</sequence>
<evidence type="ECO:0000313" key="6">
    <source>
        <dbReference type="Proteomes" id="UP000298416"/>
    </source>
</evidence>
<comment type="caution">
    <text evidence="5">The sequence shown here is derived from an EMBL/GenBank/DDBJ whole genome shotgun (WGS) entry which is preliminary data.</text>
</comment>
<reference evidence="5" key="2">
    <citation type="submission" date="2020-08" db="EMBL/GenBank/DDBJ databases">
        <title>Plant Genome Project.</title>
        <authorList>
            <person name="Zhang R.-G."/>
        </authorList>
    </citation>
    <scope>NUCLEOTIDE SEQUENCE</scope>
    <source>
        <strain evidence="5">Huo1</strain>
        <tissue evidence="5">Leaf</tissue>
    </source>
</reference>
<reference evidence="5" key="1">
    <citation type="submission" date="2018-01" db="EMBL/GenBank/DDBJ databases">
        <authorList>
            <person name="Mao J.F."/>
        </authorList>
    </citation>
    <scope>NUCLEOTIDE SEQUENCE</scope>
    <source>
        <strain evidence="5">Huo1</strain>
        <tissue evidence="5">Leaf</tissue>
    </source>
</reference>
<name>A0A8X8Y1U4_SALSN</name>
<evidence type="ECO:0000256" key="4">
    <source>
        <dbReference type="SAM" id="MobiDB-lite"/>
    </source>
</evidence>
<dbReference type="AlphaFoldDB" id="A0A8X8Y1U4"/>
<dbReference type="EMBL" id="PNBA02000005">
    <property type="protein sequence ID" value="KAG6424671.1"/>
    <property type="molecule type" value="Genomic_DNA"/>
</dbReference>
<evidence type="ECO:0000256" key="2">
    <source>
        <dbReference type="ARBA" id="ARBA00022980"/>
    </source>
</evidence>
<keyword evidence="3" id="KW-0687">Ribonucleoprotein</keyword>
<accession>A0A8X8Y1U4</accession>
<protein>
    <recommendedName>
        <fullName evidence="7">Large subunit ribosomal protein L17</fullName>
    </recommendedName>
</protein>
<dbReference type="SUPFAM" id="SSF64263">
    <property type="entry name" value="Prokaryotic ribosomal protein L17"/>
    <property type="match status" value="1"/>
</dbReference>
<evidence type="ECO:0000256" key="1">
    <source>
        <dbReference type="ARBA" id="ARBA00008777"/>
    </source>
</evidence>
<evidence type="ECO:0000256" key="3">
    <source>
        <dbReference type="ARBA" id="ARBA00023274"/>
    </source>
</evidence>
<proteinExistence type="inferred from homology"/>
<evidence type="ECO:0008006" key="7">
    <source>
        <dbReference type="Google" id="ProtNLM"/>
    </source>
</evidence>
<keyword evidence="2" id="KW-0689">Ribosomal protein</keyword>
<dbReference type="PANTHER" id="PTHR14413:SF16">
    <property type="entry name" value="LARGE RIBOSOMAL SUBUNIT PROTEIN BL17M"/>
    <property type="match status" value="1"/>
</dbReference>
<dbReference type="Gene3D" id="3.90.1030.10">
    <property type="entry name" value="Ribosomal protein L17"/>
    <property type="match status" value="1"/>
</dbReference>
<dbReference type="Pfam" id="PF01196">
    <property type="entry name" value="Ribosomal_L17"/>
    <property type="match status" value="1"/>
</dbReference>
<comment type="similarity">
    <text evidence="1">Belongs to the bacterial ribosomal protein bL17 family.</text>
</comment>
<keyword evidence="6" id="KW-1185">Reference proteome</keyword>
<dbReference type="GO" id="GO:0003735">
    <property type="term" value="F:structural constituent of ribosome"/>
    <property type="evidence" value="ECO:0007669"/>
    <property type="project" value="InterPro"/>
</dbReference>
<dbReference type="GO" id="GO:0022625">
    <property type="term" value="C:cytosolic large ribosomal subunit"/>
    <property type="evidence" value="ECO:0007669"/>
    <property type="project" value="TreeGrafter"/>
</dbReference>
<dbReference type="InterPro" id="IPR000456">
    <property type="entry name" value="Ribosomal_bL17"/>
</dbReference>
<gene>
    <name evidence="5" type="ORF">SASPL_115091</name>
</gene>
<dbReference type="Proteomes" id="UP000298416">
    <property type="component" value="Unassembled WGS sequence"/>
</dbReference>
<dbReference type="GO" id="GO:0006412">
    <property type="term" value="P:translation"/>
    <property type="evidence" value="ECO:0007669"/>
    <property type="project" value="InterPro"/>
</dbReference>
<dbReference type="PANTHER" id="PTHR14413">
    <property type="entry name" value="RIBOSOMAL PROTEIN L17"/>
    <property type="match status" value="1"/>
</dbReference>
<dbReference type="InterPro" id="IPR036373">
    <property type="entry name" value="Ribosomal_bL17_sf"/>
</dbReference>
<organism evidence="5">
    <name type="scientific">Salvia splendens</name>
    <name type="common">Scarlet sage</name>
    <dbReference type="NCBI Taxonomy" id="180675"/>
    <lineage>
        <taxon>Eukaryota</taxon>
        <taxon>Viridiplantae</taxon>
        <taxon>Streptophyta</taxon>
        <taxon>Embryophyta</taxon>
        <taxon>Tracheophyta</taxon>
        <taxon>Spermatophyta</taxon>
        <taxon>Magnoliopsida</taxon>
        <taxon>eudicotyledons</taxon>
        <taxon>Gunneridae</taxon>
        <taxon>Pentapetalae</taxon>
        <taxon>asterids</taxon>
        <taxon>lamiids</taxon>
        <taxon>Lamiales</taxon>
        <taxon>Lamiaceae</taxon>
        <taxon>Nepetoideae</taxon>
        <taxon>Mentheae</taxon>
        <taxon>Salviinae</taxon>
        <taxon>Salvia</taxon>
        <taxon>Salvia subgen. Calosphace</taxon>
        <taxon>core Calosphace</taxon>
    </lineage>
</organism>
<evidence type="ECO:0000313" key="5">
    <source>
        <dbReference type="EMBL" id="KAG6424671.1"/>
    </source>
</evidence>
<feature type="region of interest" description="Disordered" evidence="4">
    <location>
        <begin position="185"/>
        <end position="227"/>
    </location>
</feature>